<feature type="transmembrane region" description="Helical" evidence="5">
    <location>
        <begin position="63"/>
        <end position="80"/>
    </location>
</feature>
<proteinExistence type="predicted"/>
<dbReference type="AlphaFoldDB" id="A0A1I7UAU9"/>
<feature type="transmembrane region" description="Helical" evidence="5">
    <location>
        <begin position="86"/>
        <end position="104"/>
    </location>
</feature>
<protein>
    <submittedName>
        <fullName evidence="8">G_PROTEIN_RECEP_F1_2 domain-containing protein</fullName>
    </submittedName>
</protein>
<keyword evidence="4 5" id="KW-0472">Membrane</keyword>
<dbReference type="SUPFAM" id="SSF81321">
    <property type="entry name" value="Family A G protein-coupled receptor-like"/>
    <property type="match status" value="1"/>
</dbReference>
<feature type="domain" description="G-protein coupled receptors family 1 profile" evidence="6">
    <location>
        <begin position="33"/>
        <end position="245"/>
    </location>
</feature>
<organism evidence="7 8">
    <name type="scientific">Caenorhabditis tropicalis</name>
    <dbReference type="NCBI Taxonomy" id="1561998"/>
    <lineage>
        <taxon>Eukaryota</taxon>
        <taxon>Metazoa</taxon>
        <taxon>Ecdysozoa</taxon>
        <taxon>Nematoda</taxon>
        <taxon>Chromadorea</taxon>
        <taxon>Rhabditida</taxon>
        <taxon>Rhabditina</taxon>
        <taxon>Rhabditomorpha</taxon>
        <taxon>Rhabditoidea</taxon>
        <taxon>Rhabditidae</taxon>
        <taxon>Peloderinae</taxon>
        <taxon>Caenorhabditis</taxon>
    </lineage>
</organism>
<dbReference type="PANTHER" id="PTHR23013">
    <property type="entry name" value="SERPENTINE RECEPTOR"/>
    <property type="match status" value="1"/>
</dbReference>
<evidence type="ECO:0000313" key="7">
    <source>
        <dbReference type="Proteomes" id="UP000095282"/>
    </source>
</evidence>
<evidence type="ECO:0000256" key="2">
    <source>
        <dbReference type="ARBA" id="ARBA00022692"/>
    </source>
</evidence>
<feature type="transmembrane region" description="Helical" evidence="5">
    <location>
        <begin position="233"/>
        <end position="258"/>
    </location>
</feature>
<dbReference type="Gene3D" id="1.20.1070.10">
    <property type="entry name" value="Rhodopsin 7-helix transmembrane proteins"/>
    <property type="match status" value="1"/>
</dbReference>
<evidence type="ECO:0000256" key="3">
    <source>
        <dbReference type="ARBA" id="ARBA00022989"/>
    </source>
</evidence>
<dbReference type="PANTHER" id="PTHR23013:SF27">
    <property type="entry name" value="G-PROTEIN COUPLED RECEPTORS FAMILY 1 PROFILE DOMAIN-CONTAINING PROTEIN"/>
    <property type="match status" value="1"/>
</dbReference>
<name>A0A1I7UAU9_9PELO</name>
<feature type="transmembrane region" description="Helical" evidence="5">
    <location>
        <begin position="20"/>
        <end position="42"/>
    </location>
</feature>
<sequence length="329" mass="37687">MSIPNETDFNFRDSYNVVAGVSMALVSMIGIPSNAIIVYVYFKNSSEKTSFNTLNVTRATASLYILILLYLMVFIPTAFVGFMPYLSVPTVTIIISLGMALYAVNENQTLLTALNRFCALYFPFYYSRLCGMKLTVLLLFILWTYRLGKVIIPILLIDLSENDCWNYFSPYYLTWTITNASTCMAHDDSILVALEIFALTTVINIATFSKVLYFYRNKSRSDAVSRRNEKRNIILFFQTVLQDFLYVIDFTFTFYFSSLINHRLWTFLSGSLIWQLIHAIDGVIMIIFNDKITFLKRCFSKGPVLSEPQSTPHSEMKRHSISAALATIN</sequence>
<dbReference type="GO" id="GO:0016020">
    <property type="term" value="C:membrane"/>
    <property type="evidence" value="ECO:0007669"/>
    <property type="project" value="UniProtKB-SubCell"/>
</dbReference>
<dbReference type="eggNOG" id="ENOG502TH53">
    <property type="taxonomic scope" value="Eukaryota"/>
</dbReference>
<dbReference type="CDD" id="cd00637">
    <property type="entry name" value="7tm_classA_rhodopsin-like"/>
    <property type="match status" value="1"/>
</dbReference>
<dbReference type="Pfam" id="PF10328">
    <property type="entry name" value="7TM_GPCR_Srx"/>
    <property type="match status" value="1"/>
</dbReference>
<dbReference type="Proteomes" id="UP000095282">
    <property type="component" value="Unplaced"/>
</dbReference>
<evidence type="ECO:0000259" key="6">
    <source>
        <dbReference type="PROSITE" id="PS50262"/>
    </source>
</evidence>
<evidence type="ECO:0000256" key="4">
    <source>
        <dbReference type="ARBA" id="ARBA00023136"/>
    </source>
</evidence>
<feature type="transmembrane region" description="Helical" evidence="5">
    <location>
        <begin position="125"/>
        <end position="145"/>
    </location>
</feature>
<keyword evidence="7" id="KW-1185">Reference proteome</keyword>
<dbReference type="InterPro" id="IPR019430">
    <property type="entry name" value="7TM_GPCR_serpentine_rcpt_Srx"/>
</dbReference>
<evidence type="ECO:0000256" key="5">
    <source>
        <dbReference type="SAM" id="Phobius"/>
    </source>
</evidence>
<dbReference type="InterPro" id="IPR017452">
    <property type="entry name" value="GPCR_Rhodpsn_7TM"/>
</dbReference>
<keyword evidence="2 5" id="KW-0812">Transmembrane</keyword>
<feature type="transmembrane region" description="Helical" evidence="5">
    <location>
        <begin position="264"/>
        <end position="288"/>
    </location>
</feature>
<dbReference type="WBParaSite" id="Csp11.Scaffold629.g16620.t1">
    <property type="protein sequence ID" value="Csp11.Scaffold629.g16620.t1"/>
    <property type="gene ID" value="Csp11.Scaffold629.g16620"/>
</dbReference>
<accession>A0A1I7UAU9</accession>
<evidence type="ECO:0000256" key="1">
    <source>
        <dbReference type="ARBA" id="ARBA00004370"/>
    </source>
</evidence>
<evidence type="ECO:0000313" key="8">
    <source>
        <dbReference type="WBParaSite" id="Csp11.Scaffold629.g16620.t1"/>
    </source>
</evidence>
<dbReference type="PROSITE" id="PS50262">
    <property type="entry name" value="G_PROTEIN_RECEP_F1_2"/>
    <property type="match status" value="1"/>
</dbReference>
<comment type="subcellular location">
    <subcellularLocation>
        <location evidence="1">Membrane</location>
    </subcellularLocation>
</comment>
<reference evidence="8" key="1">
    <citation type="submission" date="2016-11" db="UniProtKB">
        <authorList>
            <consortium name="WormBaseParasite"/>
        </authorList>
    </citation>
    <scope>IDENTIFICATION</scope>
</reference>
<feature type="transmembrane region" description="Helical" evidence="5">
    <location>
        <begin position="190"/>
        <end position="213"/>
    </location>
</feature>
<keyword evidence="3 5" id="KW-1133">Transmembrane helix</keyword>